<accession>A0A4D9CV06</accession>
<reference evidence="6 7" key="1">
    <citation type="submission" date="2019-01" db="EMBL/GenBank/DDBJ databases">
        <title>Nuclear Genome Assembly of the Microalgal Biofuel strain Nannochloropsis salina CCMP1776.</title>
        <authorList>
            <person name="Hovde B."/>
        </authorList>
    </citation>
    <scope>NUCLEOTIDE SEQUENCE [LARGE SCALE GENOMIC DNA]</scope>
    <source>
        <strain evidence="6 7">CCMP1776</strain>
    </source>
</reference>
<feature type="compositionally biased region" description="Basic and acidic residues" evidence="5">
    <location>
        <begin position="283"/>
        <end position="295"/>
    </location>
</feature>
<evidence type="ECO:0000256" key="4">
    <source>
        <dbReference type="ARBA" id="ARBA00023052"/>
    </source>
</evidence>
<evidence type="ECO:0000256" key="2">
    <source>
        <dbReference type="ARBA" id="ARBA00006936"/>
    </source>
</evidence>
<dbReference type="SUPFAM" id="SSF52518">
    <property type="entry name" value="Thiamin diphosphate-binding fold (THDP-binding)"/>
    <property type="match status" value="1"/>
</dbReference>
<gene>
    <name evidence="6" type="ORF">NSK_005644</name>
</gene>
<evidence type="ECO:0000313" key="6">
    <source>
        <dbReference type="EMBL" id="TFJ83050.1"/>
    </source>
</evidence>
<comment type="caution">
    <text evidence="6">The sequence shown here is derived from an EMBL/GenBank/DDBJ whole genome shotgun (WGS) entry which is preliminary data.</text>
</comment>
<dbReference type="Gene3D" id="3.40.50.970">
    <property type="match status" value="1"/>
</dbReference>
<sequence>MAFVPSKLRVLRGFNLLKKLQGDRPDLDPLQYFPPSATLNTPFPSSSPPTLHPRPSLLPTGTIETYVNRLRSIFCGGVGFEYAHLDEGLEKEWLRARVPQLFLPPASSVFSPSERLNAVTLMIQAQVFEEYLGLKYPSFKRYSGEGAEAVHACLQTISHEAARNHVRDIVIGMPHRGRLALLVSQLGYPVRRLLYKMAGKTEMPPDYAGVVDDVISHLAASIDKEFSLPSFPPSSDPFQQGREGGKEGRREGGKRHVHLSLLHNPSHLELISPVAVGKTHAKQRQEEGGREEDKRAQRRRA</sequence>
<dbReference type="EMBL" id="SDOX01000076">
    <property type="protein sequence ID" value="TFJ83050.1"/>
    <property type="molecule type" value="Genomic_DNA"/>
</dbReference>
<evidence type="ECO:0008006" key="8">
    <source>
        <dbReference type="Google" id="ProtNLM"/>
    </source>
</evidence>
<keyword evidence="7" id="KW-1185">Reference proteome</keyword>
<name>A0A4D9CV06_9STRA</name>
<evidence type="ECO:0000256" key="3">
    <source>
        <dbReference type="ARBA" id="ARBA00023002"/>
    </source>
</evidence>
<dbReference type="GO" id="GO:0016624">
    <property type="term" value="F:oxidoreductase activity, acting on the aldehyde or oxo group of donors, disulfide as acceptor"/>
    <property type="evidence" value="ECO:0007669"/>
    <property type="project" value="InterPro"/>
</dbReference>
<dbReference type="Proteomes" id="UP000355283">
    <property type="component" value="Unassembled WGS sequence"/>
</dbReference>
<evidence type="ECO:0000256" key="5">
    <source>
        <dbReference type="SAM" id="MobiDB-lite"/>
    </source>
</evidence>
<keyword evidence="4" id="KW-0786">Thiamine pyrophosphate</keyword>
<dbReference type="InterPro" id="IPR029061">
    <property type="entry name" value="THDP-binding"/>
</dbReference>
<dbReference type="PANTHER" id="PTHR23152">
    <property type="entry name" value="2-OXOGLUTARATE DEHYDROGENASE"/>
    <property type="match status" value="1"/>
</dbReference>
<feature type="region of interest" description="Disordered" evidence="5">
    <location>
        <begin position="226"/>
        <end position="301"/>
    </location>
</feature>
<dbReference type="InterPro" id="IPR011603">
    <property type="entry name" value="2oxoglutarate_DH_E1"/>
</dbReference>
<evidence type="ECO:0000256" key="1">
    <source>
        <dbReference type="ARBA" id="ARBA00001964"/>
    </source>
</evidence>
<dbReference type="GO" id="GO:0030976">
    <property type="term" value="F:thiamine pyrophosphate binding"/>
    <property type="evidence" value="ECO:0007669"/>
    <property type="project" value="InterPro"/>
</dbReference>
<dbReference type="OrthoDB" id="413077at2759"/>
<comment type="similarity">
    <text evidence="2">Belongs to the alpha-ketoglutarate dehydrogenase family.</text>
</comment>
<feature type="non-terminal residue" evidence="6">
    <location>
        <position position="301"/>
    </location>
</feature>
<dbReference type="AlphaFoldDB" id="A0A4D9CV06"/>
<evidence type="ECO:0000313" key="7">
    <source>
        <dbReference type="Proteomes" id="UP000355283"/>
    </source>
</evidence>
<proteinExistence type="inferred from homology"/>
<comment type="cofactor">
    <cofactor evidence="1">
        <name>thiamine diphosphate</name>
        <dbReference type="ChEBI" id="CHEBI:58937"/>
    </cofactor>
</comment>
<keyword evidence="3" id="KW-0560">Oxidoreductase</keyword>
<dbReference type="PANTHER" id="PTHR23152:SF4">
    <property type="entry name" value="2-OXOADIPATE DEHYDROGENASE COMPLEX COMPONENT E1"/>
    <property type="match status" value="1"/>
</dbReference>
<organism evidence="6 7">
    <name type="scientific">Nannochloropsis salina CCMP1776</name>
    <dbReference type="NCBI Taxonomy" id="1027361"/>
    <lineage>
        <taxon>Eukaryota</taxon>
        <taxon>Sar</taxon>
        <taxon>Stramenopiles</taxon>
        <taxon>Ochrophyta</taxon>
        <taxon>Eustigmatophyceae</taxon>
        <taxon>Eustigmatales</taxon>
        <taxon>Monodopsidaceae</taxon>
        <taxon>Microchloropsis</taxon>
        <taxon>Microchloropsis salina</taxon>
    </lineage>
</organism>
<protein>
    <recommendedName>
        <fullName evidence="8">Dehydrogenase E1 component domain-containing protein</fullName>
    </recommendedName>
</protein>